<reference evidence="4" key="1">
    <citation type="journal article" date="2015" name="Proc. Natl. Acad. Sci. U.S.A.">
        <title>Genome sequence of the Asian Tiger mosquito, Aedes albopictus, reveals insights into its biology, genetics, and evolution.</title>
        <authorList>
            <person name="Chen X.G."/>
            <person name="Jiang X."/>
            <person name="Gu J."/>
            <person name="Xu M."/>
            <person name="Wu Y."/>
            <person name="Deng Y."/>
            <person name="Zhang C."/>
            <person name="Bonizzoni M."/>
            <person name="Dermauw W."/>
            <person name="Vontas J."/>
            <person name="Armbruster P."/>
            <person name="Huang X."/>
            <person name="Yang Y."/>
            <person name="Zhang H."/>
            <person name="He W."/>
            <person name="Peng H."/>
            <person name="Liu Y."/>
            <person name="Wu K."/>
            <person name="Chen J."/>
            <person name="Lirakis M."/>
            <person name="Topalis P."/>
            <person name="Van Leeuwen T."/>
            <person name="Hall A.B."/>
            <person name="Jiang X."/>
            <person name="Thorpe C."/>
            <person name="Mueller R.L."/>
            <person name="Sun C."/>
            <person name="Waterhouse R.M."/>
            <person name="Yan G."/>
            <person name="Tu Z.J."/>
            <person name="Fang X."/>
            <person name="James A.A."/>
        </authorList>
    </citation>
    <scope>NUCLEOTIDE SEQUENCE [LARGE SCALE GENOMIC DNA]</scope>
    <source>
        <strain evidence="4">Foshan</strain>
    </source>
</reference>
<organism evidence="3 4">
    <name type="scientific">Aedes albopictus</name>
    <name type="common">Asian tiger mosquito</name>
    <name type="synonym">Stegomyia albopicta</name>
    <dbReference type="NCBI Taxonomy" id="7160"/>
    <lineage>
        <taxon>Eukaryota</taxon>
        <taxon>Metazoa</taxon>
        <taxon>Ecdysozoa</taxon>
        <taxon>Arthropoda</taxon>
        <taxon>Hexapoda</taxon>
        <taxon>Insecta</taxon>
        <taxon>Pterygota</taxon>
        <taxon>Neoptera</taxon>
        <taxon>Endopterygota</taxon>
        <taxon>Diptera</taxon>
        <taxon>Nematocera</taxon>
        <taxon>Culicoidea</taxon>
        <taxon>Culicidae</taxon>
        <taxon>Culicinae</taxon>
        <taxon>Aedini</taxon>
        <taxon>Aedes</taxon>
        <taxon>Stegomyia</taxon>
    </lineage>
</organism>
<feature type="transmembrane region" description="Helical" evidence="2">
    <location>
        <begin position="28"/>
        <end position="50"/>
    </location>
</feature>
<dbReference type="RefSeq" id="XP_062707069.1">
    <property type="nucleotide sequence ID" value="XM_062851085.1"/>
</dbReference>
<evidence type="ECO:0000256" key="2">
    <source>
        <dbReference type="SAM" id="Phobius"/>
    </source>
</evidence>
<proteinExistence type="predicted"/>
<evidence type="ECO:0000313" key="4">
    <source>
        <dbReference type="Proteomes" id="UP000069940"/>
    </source>
</evidence>
<feature type="compositionally biased region" description="Polar residues" evidence="1">
    <location>
        <begin position="65"/>
        <end position="89"/>
    </location>
</feature>
<evidence type="ECO:0008006" key="5">
    <source>
        <dbReference type="Google" id="ProtNLM"/>
    </source>
</evidence>
<keyword evidence="2" id="KW-0472">Membrane</keyword>
<keyword evidence="2" id="KW-1133">Transmembrane helix</keyword>
<name>A0ABM1YWZ8_AEDAL</name>
<keyword evidence="4" id="KW-1185">Reference proteome</keyword>
<dbReference type="EnsemblMetazoa" id="AALFPA23_012861.R18560">
    <property type="protein sequence ID" value="AALFPA23_012861.P18560"/>
    <property type="gene ID" value="AALFPA23_012861"/>
</dbReference>
<keyword evidence="2" id="KW-0812">Transmembrane</keyword>
<dbReference type="Proteomes" id="UP000069940">
    <property type="component" value="Unassembled WGS sequence"/>
</dbReference>
<evidence type="ECO:0000256" key="1">
    <source>
        <dbReference type="SAM" id="MobiDB-lite"/>
    </source>
</evidence>
<reference evidence="3" key="2">
    <citation type="submission" date="2025-05" db="UniProtKB">
        <authorList>
            <consortium name="EnsemblMetazoa"/>
        </authorList>
    </citation>
    <scope>IDENTIFICATION</scope>
    <source>
        <strain evidence="3">Foshan</strain>
    </source>
</reference>
<accession>A0ABM1YWZ8</accession>
<feature type="region of interest" description="Disordered" evidence="1">
    <location>
        <begin position="56"/>
        <end position="90"/>
    </location>
</feature>
<dbReference type="GeneID" id="109622009"/>
<protein>
    <recommendedName>
        <fullName evidence="5">Secreted protein</fullName>
    </recommendedName>
</protein>
<evidence type="ECO:0000313" key="3">
    <source>
        <dbReference type="EnsemblMetazoa" id="AALFPA23_012861.P18560"/>
    </source>
</evidence>
<dbReference type="RefSeq" id="XP_062707070.1">
    <property type="nucleotide sequence ID" value="XM_062851086.1"/>
</dbReference>
<sequence length="381" mass="41471">MKPSIYYTVLPPGHQRRVVRGTSGGPGFTLPLLVLGVVVVAVGAVPASVLTNAKEANAARHGGSESHQPQQSRSSATSNPSEVKNQISVPQKRGVNPLLYNDFDYSANSIPHGGGMWDDLNVVPPPSSPSSSAAFGRALLAAALFPEQQLVDNRMRNYDLGPLPPPTQTFYGDPVIPSVSYPYVFGRHGFGDRSKRTTSSVLERNPLRSLRLKRSPSKLTAADALSLLALLDSRDPYPSMSDYFPLVPANGPNDVLPYPPPNSVYQDVPLSLVLAQLGDTSRNTARLAPYSDDEGEWMNTWTQPAVDYLGFPTTDVDTLSRLENLDTKPTKNGISHQKRFMITKKKRSVSLDDNDDCKNDNKKTCLLRKYSQLAATKVAPA</sequence>
<dbReference type="EnsemblMetazoa" id="AALFPA23_012861.R18559">
    <property type="protein sequence ID" value="AALFPA23_012861.P18559"/>
    <property type="gene ID" value="AALFPA23_012861"/>
</dbReference>